<proteinExistence type="predicted"/>
<evidence type="ECO:0000259" key="4">
    <source>
        <dbReference type="PROSITE" id="PS50097"/>
    </source>
</evidence>
<dbReference type="Pfam" id="PF00651">
    <property type="entry name" value="BTB"/>
    <property type="match status" value="1"/>
</dbReference>
<dbReference type="SUPFAM" id="SSF48371">
    <property type="entry name" value="ARM repeat"/>
    <property type="match status" value="1"/>
</dbReference>
<evidence type="ECO:0000313" key="6">
    <source>
        <dbReference type="Proteomes" id="UP001054857"/>
    </source>
</evidence>
<feature type="compositionally biased region" description="Gly residues" evidence="3">
    <location>
        <begin position="763"/>
        <end position="777"/>
    </location>
</feature>
<dbReference type="InterPro" id="IPR000225">
    <property type="entry name" value="Armadillo"/>
</dbReference>
<feature type="region of interest" description="Disordered" evidence="3">
    <location>
        <begin position="756"/>
        <end position="793"/>
    </location>
</feature>
<dbReference type="InterPro" id="IPR016024">
    <property type="entry name" value="ARM-type_fold"/>
</dbReference>
<dbReference type="Gene3D" id="1.25.10.10">
    <property type="entry name" value="Leucine-rich Repeat Variant"/>
    <property type="match status" value="4"/>
</dbReference>
<comment type="caution">
    <text evidence="5">The sequence shown here is derived from an EMBL/GenBank/DDBJ whole genome shotgun (WGS) entry which is preliminary data.</text>
</comment>
<dbReference type="Proteomes" id="UP001054857">
    <property type="component" value="Unassembled WGS sequence"/>
</dbReference>
<dbReference type="PANTHER" id="PTHR46710:SF1">
    <property type="entry name" value="ARM REPEAT PROTEIN INTERACTING WITH ABF2"/>
    <property type="match status" value="1"/>
</dbReference>
<keyword evidence="6" id="KW-1185">Reference proteome</keyword>
<dbReference type="Gene3D" id="3.30.710.10">
    <property type="entry name" value="Potassium Channel Kv1.1, Chain A"/>
    <property type="match status" value="1"/>
</dbReference>
<dbReference type="InterPro" id="IPR044282">
    <property type="entry name" value="ABAP1/ARIA"/>
</dbReference>
<dbReference type="EMBL" id="BMAR01000002">
    <property type="protein sequence ID" value="GFR41879.1"/>
    <property type="molecule type" value="Genomic_DNA"/>
</dbReference>
<dbReference type="SUPFAM" id="SSF54695">
    <property type="entry name" value="POZ domain"/>
    <property type="match status" value="1"/>
</dbReference>
<organism evidence="5 6">
    <name type="scientific">Astrephomene gubernaculifera</name>
    <dbReference type="NCBI Taxonomy" id="47775"/>
    <lineage>
        <taxon>Eukaryota</taxon>
        <taxon>Viridiplantae</taxon>
        <taxon>Chlorophyta</taxon>
        <taxon>core chlorophytes</taxon>
        <taxon>Chlorophyceae</taxon>
        <taxon>CS clade</taxon>
        <taxon>Chlamydomonadales</taxon>
        <taxon>Astrephomenaceae</taxon>
        <taxon>Astrephomene</taxon>
    </lineage>
</organism>
<dbReference type="InterPro" id="IPR000210">
    <property type="entry name" value="BTB/POZ_dom"/>
</dbReference>
<dbReference type="PROSITE" id="PS50176">
    <property type="entry name" value="ARM_REPEAT"/>
    <property type="match status" value="4"/>
</dbReference>
<feature type="domain" description="BTB" evidence="4">
    <location>
        <begin position="565"/>
        <end position="632"/>
    </location>
</feature>
<dbReference type="InterPro" id="IPR011333">
    <property type="entry name" value="SKP1/BTB/POZ_sf"/>
</dbReference>
<dbReference type="InterPro" id="IPR011989">
    <property type="entry name" value="ARM-like"/>
</dbReference>
<name>A0AAD3DHE6_9CHLO</name>
<evidence type="ECO:0000256" key="3">
    <source>
        <dbReference type="SAM" id="MobiDB-lite"/>
    </source>
</evidence>
<dbReference type="SMART" id="SM00185">
    <property type="entry name" value="ARM"/>
    <property type="match status" value="7"/>
</dbReference>
<dbReference type="AlphaFoldDB" id="A0AAD3DHE6"/>
<dbReference type="PANTHER" id="PTHR46710">
    <property type="entry name" value="ARM REPEAT PROTEIN INTERACTING WITH ABF2"/>
    <property type="match status" value="1"/>
</dbReference>
<comment type="pathway">
    <text evidence="1">Protein modification; protein ubiquitination.</text>
</comment>
<dbReference type="PROSITE" id="PS50097">
    <property type="entry name" value="BTB"/>
    <property type="match status" value="1"/>
</dbReference>
<evidence type="ECO:0000256" key="1">
    <source>
        <dbReference type="ARBA" id="ARBA00004906"/>
    </source>
</evidence>
<gene>
    <name evidence="5" type="ORF">Agub_g2662</name>
</gene>
<dbReference type="Pfam" id="PF00514">
    <property type="entry name" value="Arm"/>
    <property type="match status" value="3"/>
</dbReference>
<reference evidence="5 6" key="1">
    <citation type="journal article" date="2021" name="Sci. Rep.">
        <title>Genome sequencing of the multicellular alga Astrephomene provides insights into convergent evolution of germ-soma differentiation.</title>
        <authorList>
            <person name="Yamashita S."/>
            <person name="Yamamoto K."/>
            <person name="Matsuzaki R."/>
            <person name="Suzuki S."/>
            <person name="Yamaguchi H."/>
            <person name="Hirooka S."/>
            <person name="Minakuchi Y."/>
            <person name="Miyagishima S."/>
            <person name="Kawachi M."/>
            <person name="Toyoda A."/>
            <person name="Nozaki H."/>
        </authorList>
    </citation>
    <scope>NUCLEOTIDE SEQUENCE [LARGE SCALE GENOMIC DNA]</scope>
    <source>
        <strain evidence="5 6">NIES-4017</strain>
    </source>
</reference>
<accession>A0AAD3DHE6</accession>
<dbReference type="SMART" id="SM00225">
    <property type="entry name" value="BTB"/>
    <property type="match status" value="1"/>
</dbReference>
<feature type="repeat" description="ARM" evidence="2">
    <location>
        <begin position="202"/>
        <end position="244"/>
    </location>
</feature>
<feature type="repeat" description="ARM" evidence="2">
    <location>
        <begin position="244"/>
        <end position="286"/>
    </location>
</feature>
<evidence type="ECO:0000256" key="2">
    <source>
        <dbReference type="PROSITE-ProRule" id="PRU00259"/>
    </source>
</evidence>
<feature type="repeat" description="ARM" evidence="2">
    <location>
        <begin position="328"/>
        <end position="370"/>
    </location>
</feature>
<feature type="compositionally biased region" description="Gly residues" evidence="3">
    <location>
        <begin position="784"/>
        <end position="793"/>
    </location>
</feature>
<protein>
    <recommendedName>
        <fullName evidence="4">BTB domain-containing protein</fullName>
    </recommendedName>
</protein>
<sequence length="793" mass="85503">MSSDSGSCSGSFRSSRKRANEDYFEEIDSKRACAMFQGQPAAALLETLRSGLNSTSYAPPDKGALRKAAHSLAELCKQDEFIDDVVAEGAIEVVVPLLNAGGSAMREQHQEDTGVSGATLQEELDKELCFILGLLAVKPEYQTRIASSGALTGLVRLLKEHKLTSITKPQPGSGGVARRAADAITNLAHENVEIKNMVREQDGIPPLVGLLEAMDVKVQRAACGALRTLAFKNEQNKNVIVEQGALPTLIQLLRSEDSGVHYEAVGVIGNLVHSSQHVKLRVLEEGALQPVINLLNSDCPDSQRESALLLGQFATADPDTKAKIVQRGAVPALVRMLGMPDVSLKEMAAFALGRLAQNVDNQAGIVQLGGLPPLLELLESKHYNLQHNAAFALYGLAENEDNIPDLIREGALQRLEDCKEKLQVQASKDCVQKTINRLEQKLKPDNTAAPNLAAAKRALQSMVFLLRSNTKTVQQRAAMSLARLAPDEQLKSIFIDKRGIDVLLDMLMDPNVSHRSHREAAAALLQLTKKLDAHLPVVDQLPQQPGRAERSVYLGAEYVNNPTLADITFNVEGRRFYAHRIALLASSEAFRAMFSGGYRERDADSVDIPNISWSVFEAMMRFVYTGQLDVTPDIAFELLQASDQYLLEGLKRLCENAIAQSLTVDSVMSTFEYSEQFSAPQLGRRCLLFVLEHYDDVFKLYDNTKDRPFYFDCLRRMVPCLKDSLYCGSGPIWDNSTTAHNGAAGAAAAGTAGGPGAAAPAAAGGGDGGAAPGGAPGAGPAAGWAGGRGSRAH</sequence>
<feature type="repeat" description="ARM" evidence="2">
    <location>
        <begin position="369"/>
        <end position="411"/>
    </location>
</feature>
<evidence type="ECO:0000313" key="5">
    <source>
        <dbReference type="EMBL" id="GFR41879.1"/>
    </source>
</evidence>